<comment type="caution">
    <text evidence="1">The sequence shown here is derived from an EMBL/GenBank/DDBJ whole genome shotgun (WGS) entry which is preliminary data.</text>
</comment>
<organism evidence="1 2">
    <name type="scientific">Pseudomonas syringae pv. actinidiae</name>
    <dbReference type="NCBI Taxonomy" id="103796"/>
    <lineage>
        <taxon>Bacteria</taxon>
        <taxon>Pseudomonadati</taxon>
        <taxon>Pseudomonadota</taxon>
        <taxon>Gammaproteobacteria</taxon>
        <taxon>Pseudomonadales</taxon>
        <taxon>Pseudomonadaceae</taxon>
        <taxon>Pseudomonas</taxon>
        <taxon>Pseudomonas syringae</taxon>
    </lineage>
</organism>
<reference evidence="1 2" key="1">
    <citation type="submission" date="2018-04" db="EMBL/GenBank/DDBJ databases">
        <title>Draft genome sequence of Pseudomonas syringae pv. actinidiae biovar 1 strains isolated from kiwifruit in Kagawa prefecture.</title>
        <authorList>
            <person name="Tabuchi M."/>
            <person name="Saito M."/>
            <person name="Fujiwara S."/>
            <person name="Sasa N."/>
            <person name="Akimitsu K."/>
            <person name="Gomi K."/>
            <person name="Konishi-Sugita S."/>
            <person name="Hamano K."/>
            <person name="Kataoka I."/>
        </authorList>
    </citation>
    <scope>NUCLEOTIDE SEQUENCE [LARGE SCALE GENOMIC DNA]</scope>
    <source>
        <strain evidence="1 2">MAFF212206</strain>
    </source>
</reference>
<accession>A0A2V0Q7W3</accession>
<evidence type="ECO:0000313" key="2">
    <source>
        <dbReference type="Proteomes" id="UP000247480"/>
    </source>
</evidence>
<gene>
    <name evidence="1" type="ORF">KPSA1_02125</name>
</gene>
<dbReference type="Proteomes" id="UP000247480">
    <property type="component" value="Unassembled WGS sequence"/>
</dbReference>
<sequence>MRLFAGIFQPGLRAQGFPGLGAPGARSHVIFAGVGIVPGHALALFIIACHLDVGVDVGGGRVAPHGFGQLLGLFPVDVAITPLIDRHGPGKGVRYQFGNNLLGR</sequence>
<evidence type="ECO:0000313" key="1">
    <source>
        <dbReference type="EMBL" id="GBH08744.1"/>
    </source>
</evidence>
<name>A0A2V0Q7W3_PSESF</name>
<dbReference type="EMBL" id="BGJZ01000100">
    <property type="protein sequence ID" value="GBH08744.1"/>
    <property type="molecule type" value="Genomic_DNA"/>
</dbReference>
<dbReference type="AlphaFoldDB" id="A0A2V0Q7W3"/>
<protein>
    <submittedName>
        <fullName evidence="1">Permease component</fullName>
    </submittedName>
</protein>
<proteinExistence type="predicted"/>